<dbReference type="Pfam" id="PF00534">
    <property type="entry name" value="Glycos_transf_1"/>
    <property type="match status" value="1"/>
</dbReference>
<keyword evidence="3" id="KW-1185">Reference proteome</keyword>
<proteinExistence type="predicted"/>
<dbReference type="EMBL" id="CP070872">
    <property type="protein sequence ID" value="QSE77062.1"/>
    <property type="molecule type" value="Genomic_DNA"/>
</dbReference>
<accession>A0AA45KGV9</accession>
<name>A0AA45KGV9_9LACT</name>
<dbReference type="AlphaFoldDB" id="A0AA45KGV9"/>
<evidence type="ECO:0000313" key="3">
    <source>
        <dbReference type="Proteomes" id="UP000663608"/>
    </source>
</evidence>
<dbReference type="InterPro" id="IPR001296">
    <property type="entry name" value="Glyco_trans_1"/>
</dbReference>
<reference evidence="2 3" key="1">
    <citation type="submission" date="2021-02" db="EMBL/GenBank/DDBJ databases">
        <title>Complete genome sequence of Lactococcus lactis strain K_LL004.</title>
        <authorList>
            <person name="Kim H.B."/>
        </authorList>
    </citation>
    <scope>NUCLEOTIDE SEQUENCE [LARGE SCALE GENOMIC DNA]</scope>
    <source>
        <strain evidence="2 3">K_LL004</strain>
    </source>
</reference>
<dbReference type="SUPFAM" id="SSF53756">
    <property type="entry name" value="UDP-Glycosyltransferase/glycogen phosphorylase"/>
    <property type="match status" value="1"/>
</dbReference>
<dbReference type="KEGG" id="lti:JW886_02025"/>
<protein>
    <submittedName>
        <fullName evidence="2">Glycosyltransferase</fullName>
    </submittedName>
</protein>
<evidence type="ECO:0000259" key="1">
    <source>
        <dbReference type="Pfam" id="PF00534"/>
    </source>
</evidence>
<gene>
    <name evidence="2" type="ORF">JW886_02025</name>
</gene>
<dbReference type="GO" id="GO:0016757">
    <property type="term" value="F:glycosyltransferase activity"/>
    <property type="evidence" value="ECO:0007669"/>
    <property type="project" value="InterPro"/>
</dbReference>
<sequence length="377" mass="43539">MKKITFAVGDLQMGGSMRVQSVIANNLDKSKFDISIFSMRKVESYFPLDAPVSYAKHAITKMQFRKILVSTGFYKYILRRPVDMTVIPNKEMVDDLVIFVEENKIETLILVEQWAVVAKDLKDRLPDVTLISWLHLNTKIYETFLYGKSYEKLLSGYNNSDVICVLTKEDKDHLNSLGYRNVRVMHNPVTIDSDNSQSELESKVISFVGRIDYNHKGLDYLLEIAQQLDNDWKIDVAGSGMWLEEQRFKRDIRRNGLEHKLVWRGAKSGAQLQEHFKNSSLFISTSRFEGFPLVFAEAMSFGLPVLSMSNSGSREVLDEGRYGVLVENGNIEKFMNELKNLQNSKELREKYAHLSLQRSEMLEIDKIINNWEQLLLK</sequence>
<dbReference type="RefSeq" id="WP_205872174.1">
    <property type="nucleotide sequence ID" value="NZ_CP070872.1"/>
</dbReference>
<dbReference type="Gene3D" id="3.40.50.2000">
    <property type="entry name" value="Glycogen Phosphorylase B"/>
    <property type="match status" value="2"/>
</dbReference>
<organism evidence="2 3">
    <name type="scientific">Lactococcus taiwanensis</name>
    <dbReference type="NCBI Taxonomy" id="1151742"/>
    <lineage>
        <taxon>Bacteria</taxon>
        <taxon>Bacillati</taxon>
        <taxon>Bacillota</taxon>
        <taxon>Bacilli</taxon>
        <taxon>Lactobacillales</taxon>
        <taxon>Streptococcaceae</taxon>
        <taxon>Lactococcus</taxon>
    </lineage>
</organism>
<dbReference type="Proteomes" id="UP000663608">
    <property type="component" value="Chromosome"/>
</dbReference>
<evidence type="ECO:0000313" key="2">
    <source>
        <dbReference type="EMBL" id="QSE77062.1"/>
    </source>
</evidence>
<feature type="domain" description="Glycosyl transferase family 1" evidence="1">
    <location>
        <begin position="194"/>
        <end position="351"/>
    </location>
</feature>
<dbReference type="PANTHER" id="PTHR12526">
    <property type="entry name" value="GLYCOSYLTRANSFERASE"/>
    <property type="match status" value="1"/>
</dbReference>
<dbReference type="PANTHER" id="PTHR12526:SF630">
    <property type="entry name" value="GLYCOSYLTRANSFERASE"/>
    <property type="match status" value="1"/>
</dbReference>